<sequence length="359" mass="41202">MLTYIEVQKVGDGYEWIEIKGADADHPDPIVIRLVMGDPQEMMTSFAKRYAAKRERKIPIPDKQLQMIEEFFEEACMSKVIAEKGTATTDQLDLLPTTVIHFQYPERTSFRKSRAARIRLFLDEALGALGRRQFDVALARLGWVHLLDPKNELAFELKVVCLRSWKKMAECVRVLEAYVAAHPDKVEPRLGLSEMWLYLEQNQRARESFEALLAMEPNHTMALIGLAQARAKLGEDPSTELRRAWVLDMDYTRDMVEEHFDFREVNPKALVPRTLGDIAKQYHIPLKRMLERARKGVLPMHAPEDEEGLFRFSEVELDRYYHILKTLGLEISSLNLDKSGGSAGKSQAEAIQPSLFDEV</sequence>
<dbReference type="Gene3D" id="1.25.40.10">
    <property type="entry name" value="Tetratricopeptide repeat domain"/>
    <property type="match status" value="1"/>
</dbReference>
<keyword evidence="2" id="KW-1185">Reference proteome</keyword>
<reference evidence="1" key="1">
    <citation type="submission" date="2021-03" db="EMBL/GenBank/DDBJ databases">
        <title>Acanthopleuribacteraceae sp. M133.</title>
        <authorList>
            <person name="Wang G."/>
        </authorList>
    </citation>
    <scope>NUCLEOTIDE SEQUENCE</scope>
    <source>
        <strain evidence="1">M133</strain>
    </source>
</reference>
<evidence type="ECO:0008006" key="3">
    <source>
        <dbReference type="Google" id="ProtNLM"/>
    </source>
</evidence>
<dbReference type="EMBL" id="CP071793">
    <property type="protein sequence ID" value="QTD53336.1"/>
    <property type="molecule type" value="Genomic_DNA"/>
</dbReference>
<dbReference type="InterPro" id="IPR011990">
    <property type="entry name" value="TPR-like_helical_dom_sf"/>
</dbReference>
<evidence type="ECO:0000313" key="1">
    <source>
        <dbReference type="EMBL" id="QTD53336.1"/>
    </source>
</evidence>
<gene>
    <name evidence="1" type="ORF">J3U87_12850</name>
</gene>
<dbReference type="KEGG" id="scor:J3U87_12850"/>
<accession>A0A8A4TTP1</accession>
<name>A0A8A4TTP1_SULCO</name>
<proteinExistence type="predicted"/>
<dbReference type="Proteomes" id="UP000663929">
    <property type="component" value="Chromosome"/>
</dbReference>
<evidence type="ECO:0000313" key="2">
    <source>
        <dbReference type="Proteomes" id="UP000663929"/>
    </source>
</evidence>
<dbReference type="RefSeq" id="WP_237383438.1">
    <property type="nucleotide sequence ID" value="NZ_CP071793.1"/>
</dbReference>
<protein>
    <recommendedName>
        <fullName evidence="3">Tetratricopeptide repeat protein</fullName>
    </recommendedName>
</protein>
<dbReference type="AlphaFoldDB" id="A0A8A4TTP1"/>
<dbReference type="SUPFAM" id="SSF48452">
    <property type="entry name" value="TPR-like"/>
    <property type="match status" value="1"/>
</dbReference>
<organism evidence="1 2">
    <name type="scientific">Sulfidibacter corallicola</name>
    <dbReference type="NCBI Taxonomy" id="2818388"/>
    <lineage>
        <taxon>Bacteria</taxon>
        <taxon>Pseudomonadati</taxon>
        <taxon>Acidobacteriota</taxon>
        <taxon>Holophagae</taxon>
        <taxon>Acanthopleuribacterales</taxon>
        <taxon>Acanthopleuribacteraceae</taxon>
        <taxon>Sulfidibacter</taxon>
    </lineage>
</organism>